<dbReference type="STRING" id="1314781.A0A165MZ67"/>
<evidence type="ECO:0000313" key="2">
    <source>
        <dbReference type="EMBL" id="KZV99973.1"/>
    </source>
</evidence>
<dbReference type="PANTHER" id="PTHR21838">
    <property type="entry name" value="COILED-COIL DOMAIN-CONTAINING PROTEIN 137"/>
    <property type="match status" value="1"/>
</dbReference>
<feature type="compositionally biased region" description="Basic and acidic residues" evidence="1">
    <location>
        <begin position="48"/>
        <end position="69"/>
    </location>
</feature>
<feature type="region of interest" description="Disordered" evidence="1">
    <location>
        <begin position="1"/>
        <end position="29"/>
    </location>
</feature>
<dbReference type="InParanoid" id="A0A165MZ67"/>
<dbReference type="InterPro" id="IPR026680">
    <property type="entry name" value="CCDC137"/>
</dbReference>
<accession>A0A165MZ67</accession>
<dbReference type="GO" id="GO:0005634">
    <property type="term" value="C:nucleus"/>
    <property type="evidence" value="ECO:0007669"/>
    <property type="project" value="TreeGrafter"/>
</dbReference>
<proteinExistence type="predicted"/>
<dbReference type="OrthoDB" id="5876637at2759"/>
<organism evidence="2 3">
    <name type="scientific">Exidia glandulosa HHB12029</name>
    <dbReference type="NCBI Taxonomy" id="1314781"/>
    <lineage>
        <taxon>Eukaryota</taxon>
        <taxon>Fungi</taxon>
        <taxon>Dikarya</taxon>
        <taxon>Basidiomycota</taxon>
        <taxon>Agaricomycotina</taxon>
        <taxon>Agaricomycetes</taxon>
        <taxon>Auriculariales</taxon>
        <taxon>Exidiaceae</taxon>
        <taxon>Exidia</taxon>
    </lineage>
</organism>
<keyword evidence="3" id="KW-1185">Reference proteome</keyword>
<dbReference type="AlphaFoldDB" id="A0A165MZ67"/>
<dbReference type="EMBL" id="KV425904">
    <property type="protein sequence ID" value="KZV99973.1"/>
    <property type="molecule type" value="Genomic_DNA"/>
</dbReference>
<dbReference type="Proteomes" id="UP000077266">
    <property type="component" value="Unassembled WGS sequence"/>
</dbReference>
<evidence type="ECO:0000256" key="1">
    <source>
        <dbReference type="SAM" id="MobiDB-lite"/>
    </source>
</evidence>
<protein>
    <submittedName>
        <fullName evidence="2">Uncharacterized protein</fullName>
    </submittedName>
</protein>
<feature type="compositionally biased region" description="Basic residues" evidence="1">
    <location>
        <begin position="1"/>
        <end position="10"/>
    </location>
</feature>
<sequence length="228" mass="25235">MPHKRAKRSKREQEKQARSADCAPTVSASLDAEDVPKSIARILNAESVQKKYQQDKKRQREEEVPDKPAKRAKTTSTKLKIMPGESMANFNRRVEDSLRPAVQAARQTARVPVPQSKSKPRRADSDASDDDVQPERKPATAPTRQAEPKEFAKATSVSRVRDVVQAPPSFANDKFSKRAKSKLGGQGTSKTTDVVSPAHQRMMELEREKAIAHYRALKASKAAAAHSS</sequence>
<reference evidence="2 3" key="1">
    <citation type="journal article" date="2016" name="Mol. Biol. Evol.">
        <title>Comparative Genomics of Early-Diverging Mushroom-Forming Fungi Provides Insights into the Origins of Lignocellulose Decay Capabilities.</title>
        <authorList>
            <person name="Nagy L.G."/>
            <person name="Riley R."/>
            <person name="Tritt A."/>
            <person name="Adam C."/>
            <person name="Daum C."/>
            <person name="Floudas D."/>
            <person name="Sun H."/>
            <person name="Yadav J.S."/>
            <person name="Pangilinan J."/>
            <person name="Larsson K.H."/>
            <person name="Matsuura K."/>
            <person name="Barry K."/>
            <person name="Labutti K."/>
            <person name="Kuo R."/>
            <person name="Ohm R.A."/>
            <person name="Bhattacharya S.S."/>
            <person name="Shirouzu T."/>
            <person name="Yoshinaga Y."/>
            <person name="Martin F.M."/>
            <person name="Grigoriev I.V."/>
            <person name="Hibbett D.S."/>
        </authorList>
    </citation>
    <scope>NUCLEOTIDE SEQUENCE [LARGE SCALE GENOMIC DNA]</scope>
    <source>
        <strain evidence="2 3">HHB12029</strain>
    </source>
</reference>
<evidence type="ECO:0000313" key="3">
    <source>
        <dbReference type="Proteomes" id="UP000077266"/>
    </source>
</evidence>
<gene>
    <name evidence="2" type="ORF">EXIGLDRAFT_762075</name>
</gene>
<dbReference type="PANTHER" id="PTHR21838:SF2">
    <property type="entry name" value="COILED-COIL DOMAIN-CONTAINING PROTEIN 137"/>
    <property type="match status" value="1"/>
</dbReference>
<name>A0A165MZ67_EXIGL</name>
<feature type="region of interest" description="Disordered" evidence="1">
    <location>
        <begin position="44"/>
        <end position="199"/>
    </location>
</feature>